<evidence type="ECO:0000256" key="1">
    <source>
        <dbReference type="ARBA" id="ARBA00009688"/>
    </source>
</evidence>
<feature type="coiled-coil region" evidence="3">
    <location>
        <begin position="236"/>
        <end position="378"/>
    </location>
</feature>
<dbReference type="STRING" id="7070.D6WW89"/>
<proteinExistence type="inferred from homology"/>
<name>D6WW89_TRICA</name>
<comment type="similarity">
    <text evidence="1">Belongs to the DRC1 family.</text>
</comment>
<feature type="region of interest" description="Disordered" evidence="4">
    <location>
        <begin position="1"/>
        <end position="20"/>
    </location>
</feature>
<accession>D6WW89</accession>
<dbReference type="GO" id="GO:0070286">
    <property type="term" value="P:axonemal dynein complex assembly"/>
    <property type="evidence" value="ECO:0000318"/>
    <property type="project" value="GO_Central"/>
</dbReference>
<dbReference type="PANTHER" id="PTHR21625:SF1">
    <property type="entry name" value="DYNEIN REGULATORY COMPLEX PROTEIN 1"/>
    <property type="match status" value="1"/>
</dbReference>
<evidence type="ECO:0000259" key="5">
    <source>
        <dbReference type="Pfam" id="PF14772"/>
    </source>
</evidence>
<dbReference type="PANTHER" id="PTHR21625">
    <property type="entry name" value="NYD-SP28 PROTEIN"/>
    <property type="match status" value="1"/>
</dbReference>
<feature type="domain" description="Dynein regulatory complex protein 1/2 N-terminal" evidence="5">
    <location>
        <begin position="91"/>
        <end position="192"/>
    </location>
</feature>
<feature type="region of interest" description="Disordered" evidence="4">
    <location>
        <begin position="668"/>
        <end position="690"/>
    </location>
</feature>
<feature type="coiled-coil region" evidence="3">
    <location>
        <begin position="112"/>
        <end position="187"/>
    </location>
</feature>
<dbReference type="InterPro" id="IPR039750">
    <property type="entry name" value="DRC1/DRC2"/>
</dbReference>
<sequence>MEEEEVTDEENYEPQVFSKNPTERIAARRLRIQRRVEALRKAKEAQEAAKLNVTLEPEVTKTPIEIQIEKSIELLEKLVLEGDEYVTNVRVATEAREADRREREGIGKEKLLKELEDEAEAAAGMFEEIANKWGGILKYNDPLHISEDIQSQKEKCDELIRQKDNLIAELKEKIRKAEINFAIDQRKQIEDVNSIARRIENQIIVMRKAYRQELQMIEEVILAERQILIEANNKKWEELYKKRDQEEKANSELKSEDYWNFVKEMDHLNRDFQELYRATTIQLENDCDELQRELERIKTDAVMNSEKLDYNYQILKKREDENLIIRSQQKRRINKLQDVINNLRKKNNDYHTQTHQQIDKLTIELKKLTQNILDIERKADHIAQVNDEKFKKIWGMNKQRADQLFKRILEIDKTLYEQQLGLIWSPPEHKLPTRNELDSYKTALNVLSVRKLKSKSVIMETEGAPNVEPEIPEGDDIDYNKNYKKTLRHVLNLVGDKMGFLIEDDLLAILEPYLEQERTLVKVDNVFAALNINDRSDIDLLLEFFLPYMFCPICNTTSEKPINIDEESLLNVHEMDPLNVSQLTDNDGTVTFKKNDTLTPAILGVSFFLIVTVLGYLSRSRLSDTYATDMSLNEYVGAEREGGTNIDVGPLSVTLYDDNLKGECKGPELRERDIKDQDSKGSFGEADNKSNVPCQYQHPLVISSVYVLKALREFLAKYHVKKAGMPTMSARLAHKRSTVSRLVAQEDIESYWTKYTTLFPKEREQLWDSLLAGLKRYHELLKVRKLTSEEVVKLRKQNLELRRVFANYIDKQDIPY</sequence>
<reference evidence="7 8" key="1">
    <citation type="journal article" date="2008" name="Nature">
        <title>The genome of the model beetle and pest Tribolium castaneum.</title>
        <authorList>
            <consortium name="Tribolium Genome Sequencing Consortium"/>
            <person name="Richards S."/>
            <person name="Gibbs R.A."/>
            <person name="Weinstock G.M."/>
            <person name="Brown S.J."/>
            <person name="Denell R."/>
            <person name="Beeman R.W."/>
            <person name="Gibbs R."/>
            <person name="Beeman R.W."/>
            <person name="Brown S.J."/>
            <person name="Bucher G."/>
            <person name="Friedrich M."/>
            <person name="Grimmelikhuijzen C.J."/>
            <person name="Klingler M."/>
            <person name="Lorenzen M."/>
            <person name="Richards S."/>
            <person name="Roth S."/>
            <person name="Schroder R."/>
            <person name="Tautz D."/>
            <person name="Zdobnov E.M."/>
            <person name="Muzny D."/>
            <person name="Gibbs R.A."/>
            <person name="Weinstock G.M."/>
            <person name="Attaway T."/>
            <person name="Bell S."/>
            <person name="Buhay C.J."/>
            <person name="Chandrabose M.N."/>
            <person name="Chavez D."/>
            <person name="Clerk-Blankenburg K.P."/>
            <person name="Cree A."/>
            <person name="Dao M."/>
            <person name="Davis C."/>
            <person name="Chacko J."/>
            <person name="Dinh H."/>
            <person name="Dugan-Rocha S."/>
            <person name="Fowler G."/>
            <person name="Garner T.T."/>
            <person name="Garnes J."/>
            <person name="Gnirke A."/>
            <person name="Hawes A."/>
            <person name="Hernandez J."/>
            <person name="Hines S."/>
            <person name="Holder M."/>
            <person name="Hume J."/>
            <person name="Jhangiani S.N."/>
            <person name="Joshi V."/>
            <person name="Khan Z.M."/>
            <person name="Jackson L."/>
            <person name="Kovar C."/>
            <person name="Kowis A."/>
            <person name="Lee S."/>
            <person name="Lewis L.R."/>
            <person name="Margolis J."/>
            <person name="Morgan M."/>
            <person name="Nazareth L.V."/>
            <person name="Nguyen N."/>
            <person name="Okwuonu G."/>
            <person name="Parker D."/>
            <person name="Richards S."/>
            <person name="Ruiz S.J."/>
            <person name="Santibanez J."/>
            <person name="Savard J."/>
            <person name="Scherer S.E."/>
            <person name="Schneider B."/>
            <person name="Sodergren E."/>
            <person name="Tautz D."/>
            <person name="Vattahil S."/>
            <person name="Villasana D."/>
            <person name="White C.S."/>
            <person name="Wright R."/>
            <person name="Park Y."/>
            <person name="Beeman R.W."/>
            <person name="Lord J."/>
            <person name="Oppert B."/>
            <person name="Lorenzen M."/>
            <person name="Brown S."/>
            <person name="Wang L."/>
            <person name="Savard J."/>
            <person name="Tautz D."/>
            <person name="Richards S."/>
            <person name="Weinstock G."/>
            <person name="Gibbs R.A."/>
            <person name="Liu Y."/>
            <person name="Worley K."/>
            <person name="Weinstock G."/>
            <person name="Elsik C.G."/>
            <person name="Reese J.T."/>
            <person name="Elhaik E."/>
            <person name="Landan G."/>
            <person name="Graur D."/>
            <person name="Arensburger P."/>
            <person name="Atkinson P."/>
            <person name="Beeman R.W."/>
            <person name="Beidler J."/>
            <person name="Brown S.J."/>
            <person name="Demuth J.P."/>
            <person name="Drury D.W."/>
            <person name="Du Y.Z."/>
            <person name="Fujiwara H."/>
            <person name="Lorenzen M."/>
            <person name="Maselli V."/>
            <person name="Osanai M."/>
            <person name="Park Y."/>
            <person name="Robertson H.M."/>
            <person name="Tu Z."/>
            <person name="Wang J.J."/>
            <person name="Wang S."/>
            <person name="Richards S."/>
            <person name="Song H."/>
            <person name="Zhang L."/>
            <person name="Sodergren E."/>
            <person name="Werner D."/>
            <person name="Stanke M."/>
            <person name="Morgenstern B."/>
            <person name="Solovyev V."/>
            <person name="Kosarev P."/>
            <person name="Brown G."/>
            <person name="Chen H.C."/>
            <person name="Ermolaeva O."/>
            <person name="Hlavina W."/>
            <person name="Kapustin Y."/>
            <person name="Kiryutin B."/>
            <person name="Kitts P."/>
            <person name="Maglott D."/>
            <person name="Pruitt K."/>
            <person name="Sapojnikov V."/>
            <person name="Souvorov A."/>
            <person name="Mackey A.J."/>
            <person name="Waterhouse R.M."/>
            <person name="Wyder S."/>
            <person name="Zdobnov E.M."/>
            <person name="Zdobnov E.M."/>
            <person name="Wyder S."/>
            <person name="Kriventseva E.V."/>
            <person name="Kadowaki T."/>
            <person name="Bork P."/>
            <person name="Aranda M."/>
            <person name="Bao R."/>
            <person name="Beermann A."/>
            <person name="Berns N."/>
            <person name="Bolognesi R."/>
            <person name="Bonneton F."/>
            <person name="Bopp D."/>
            <person name="Brown S.J."/>
            <person name="Bucher G."/>
            <person name="Butts T."/>
            <person name="Chaumot A."/>
            <person name="Denell R.E."/>
            <person name="Ferrier D.E."/>
            <person name="Friedrich M."/>
            <person name="Gordon C.M."/>
            <person name="Jindra M."/>
            <person name="Klingler M."/>
            <person name="Lan Q."/>
            <person name="Lattorff H.M."/>
            <person name="Laudet V."/>
            <person name="von Levetsow C."/>
            <person name="Liu Z."/>
            <person name="Lutz R."/>
            <person name="Lynch J.A."/>
            <person name="da Fonseca R.N."/>
            <person name="Posnien N."/>
            <person name="Reuter R."/>
            <person name="Roth S."/>
            <person name="Savard J."/>
            <person name="Schinko J.B."/>
            <person name="Schmitt C."/>
            <person name="Schoppmeier M."/>
            <person name="Schroder R."/>
            <person name="Shippy T.D."/>
            <person name="Simonnet F."/>
            <person name="Marques-Souza H."/>
            <person name="Tautz D."/>
            <person name="Tomoyasu Y."/>
            <person name="Trauner J."/>
            <person name="Van der Zee M."/>
            <person name="Vervoort M."/>
            <person name="Wittkopp N."/>
            <person name="Wimmer E.A."/>
            <person name="Yang X."/>
            <person name="Jones A.K."/>
            <person name="Sattelle D.B."/>
            <person name="Ebert P.R."/>
            <person name="Nelson D."/>
            <person name="Scott J.G."/>
            <person name="Beeman R.W."/>
            <person name="Muthukrishnan S."/>
            <person name="Kramer K.J."/>
            <person name="Arakane Y."/>
            <person name="Beeman R.W."/>
            <person name="Zhu Q."/>
            <person name="Hogenkamp D."/>
            <person name="Dixit R."/>
            <person name="Oppert B."/>
            <person name="Jiang H."/>
            <person name="Zou Z."/>
            <person name="Marshall J."/>
            <person name="Elpidina E."/>
            <person name="Vinokurov K."/>
            <person name="Oppert C."/>
            <person name="Zou Z."/>
            <person name="Evans J."/>
            <person name="Lu Z."/>
            <person name="Zhao P."/>
            <person name="Sumathipala N."/>
            <person name="Altincicek B."/>
            <person name="Vilcinskas A."/>
            <person name="Williams M."/>
            <person name="Hultmark D."/>
            <person name="Hetru C."/>
            <person name="Jiang H."/>
            <person name="Grimmelikhuijzen C.J."/>
            <person name="Hauser F."/>
            <person name="Cazzamali G."/>
            <person name="Williamson M."/>
            <person name="Park Y."/>
            <person name="Li B."/>
            <person name="Tanaka Y."/>
            <person name="Predel R."/>
            <person name="Neupert S."/>
            <person name="Schachtner J."/>
            <person name="Verleyen P."/>
            <person name="Raible F."/>
            <person name="Bork P."/>
            <person name="Friedrich M."/>
            <person name="Walden K.K."/>
            <person name="Robertson H.M."/>
            <person name="Angeli S."/>
            <person name="Foret S."/>
            <person name="Bucher G."/>
            <person name="Schuetz S."/>
            <person name="Maleszka R."/>
            <person name="Wimmer E.A."/>
            <person name="Beeman R.W."/>
            <person name="Lorenzen M."/>
            <person name="Tomoyasu Y."/>
            <person name="Miller S.C."/>
            <person name="Grossmann D."/>
            <person name="Bucher G."/>
        </authorList>
    </citation>
    <scope>NUCLEOTIDE SEQUENCE [LARGE SCALE GENOMIC DNA]</scope>
    <source>
        <strain evidence="7 8">Georgia GA2</strain>
    </source>
</reference>
<protein>
    <submittedName>
        <fullName evidence="7">Dynein regulatory complex protein 1 homolog-like Protein</fullName>
    </submittedName>
</protein>
<dbReference type="EMBL" id="KQ971361">
    <property type="protein sequence ID" value="EFA08677.1"/>
    <property type="molecule type" value="Genomic_DNA"/>
</dbReference>
<feature type="compositionally biased region" description="Basic and acidic residues" evidence="4">
    <location>
        <begin position="668"/>
        <end position="679"/>
    </location>
</feature>
<evidence type="ECO:0000256" key="4">
    <source>
        <dbReference type="SAM" id="MobiDB-lite"/>
    </source>
</evidence>
<dbReference type="OMA" id="AKCLEIM"/>
<dbReference type="GO" id="GO:0003352">
    <property type="term" value="P:regulation of cilium movement"/>
    <property type="evidence" value="ECO:0000318"/>
    <property type="project" value="GO_Central"/>
</dbReference>
<evidence type="ECO:0000256" key="2">
    <source>
        <dbReference type="ARBA" id="ARBA00023054"/>
    </source>
</evidence>
<feature type="compositionally biased region" description="Acidic residues" evidence="4">
    <location>
        <begin position="1"/>
        <end position="12"/>
    </location>
</feature>
<dbReference type="PhylomeDB" id="D6WW89"/>
<dbReference type="InParanoid" id="D6WW89"/>
<gene>
    <name evidence="7" type="primary">AUGUSTUS-3.0.2_06345</name>
    <name evidence="7" type="ORF">TcasGA2_TC006345</name>
</gene>
<dbReference type="InterPro" id="IPR029440">
    <property type="entry name" value="DRC1_C"/>
</dbReference>
<organism evidence="7 8">
    <name type="scientific">Tribolium castaneum</name>
    <name type="common">Red flour beetle</name>
    <dbReference type="NCBI Taxonomy" id="7070"/>
    <lineage>
        <taxon>Eukaryota</taxon>
        <taxon>Metazoa</taxon>
        <taxon>Ecdysozoa</taxon>
        <taxon>Arthropoda</taxon>
        <taxon>Hexapoda</taxon>
        <taxon>Insecta</taxon>
        <taxon>Pterygota</taxon>
        <taxon>Neoptera</taxon>
        <taxon>Endopterygota</taxon>
        <taxon>Coleoptera</taxon>
        <taxon>Polyphaga</taxon>
        <taxon>Cucujiformia</taxon>
        <taxon>Tenebrionidae</taxon>
        <taxon>Tenebrionidae incertae sedis</taxon>
        <taxon>Tribolium</taxon>
    </lineage>
</organism>
<dbReference type="AlphaFoldDB" id="D6WW89"/>
<dbReference type="GO" id="GO:0005930">
    <property type="term" value="C:axoneme"/>
    <property type="evidence" value="ECO:0000318"/>
    <property type="project" value="GO_Central"/>
</dbReference>
<keyword evidence="2 3" id="KW-0175">Coiled coil</keyword>
<dbReference type="GO" id="GO:0060285">
    <property type="term" value="P:cilium-dependent cell motility"/>
    <property type="evidence" value="ECO:0000318"/>
    <property type="project" value="GO_Central"/>
</dbReference>
<evidence type="ECO:0000259" key="6">
    <source>
        <dbReference type="Pfam" id="PF14775"/>
    </source>
</evidence>
<dbReference type="FunCoup" id="D6WW89">
    <property type="interactions" value="21"/>
</dbReference>
<dbReference type="Proteomes" id="UP000007266">
    <property type="component" value="Linkage group 8"/>
</dbReference>
<dbReference type="Pfam" id="PF14775">
    <property type="entry name" value="NYD-SP28_assoc"/>
    <property type="match status" value="1"/>
</dbReference>
<evidence type="ECO:0000313" key="7">
    <source>
        <dbReference type="EMBL" id="EFA08677.1"/>
    </source>
</evidence>
<feature type="domain" description="Dynein regulatory complex protein 1 C-terminal" evidence="6">
    <location>
        <begin position="751"/>
        <end position="809"/>
    </location>
</feature>
<dbReference type="Pfam" id="PF14772">
    <property type="entry name" value="NYD-SP28"/>
    <property type="match status" value="1"/>
</dbReference>
<dbReference type="eggNOG" id="ENOG502QQ2B">
    <property type="taxonomic scope" value="Eukaryota"/>
</dbReference>
<reference evidence="7 8" key="2">
    <citation type="journal article" date="2010" name="Nucleic Acids Res.">
        <title>BeetleBase in 2010: revisions to provide comprehensive genomic information for Tribolium castaneum.</title>
        <authorList>
            <person name="Kim H.S."/>
            <person name="Murphy T."/>
            <person name="Xia J."/>
            <person name="Caragea D."/>
            <person name="Park Y."/>
            <person name="Beeman R.W."/>
            <person name="Lorenzen M.D."/>
            <person name="Butcher S."/>
            <person name="Manak J.R."/>
            <person name="Brown S.J."/>
        </authorList>
    </citation>
    <scope>GENOME REANNOTATION</scope>
    <source>
        <strain evidence="7 8">Georgia GA2</strain>
    </source>
</reference>
<dbReference type="GO" id="GO:0005858">
    <property type="term" value="C:axonemal dynein complex"/>
    <property type="evidence" value="ECO:0007669"/>
    <property type="project" value="InterPro"/>
</dbReference>
<evidence type="ECO:0000256" key="3">
    <source>
        <dbReference type="SAM" id="Coils"/>
    </source>
</evidence>
<evidence type="ECO:0000313" key="8">
    <source>
        <dbReference type="Proteomes" id="UP000007266"/>
    </source>
</evidence>
<keyword evidence="8" id="KW-1185">Reference proteome</keyword>
<dbReference type="HOGENOM" id="CLU_012489_0_1_1"/>
<dbReference type="InterPro" id="IPR039505">
    <property type="entry name" value="DRC1/2_N"/>
</dbReference>